<reference evidence="1" key="1">
    <citation type="journal article" date="2020" name="Nature">
        <title>Giant virus diversity and host interactions through global metagenomics.</title>
        <authorList>
            <person name="Schulz F."/>
            <person name="Roux S."/>
            <person name="Paez-Espino D."/>
            <person name="Jungbluth S."/>
            <person name="Walsh D.A."/>
            <person name="Denef V.J."/>
            <person name="McMahon K.D."/>
            <person name="Konstantinidis K.T."/>
            <person name="Eloe-Fadrosh E.A."/>
            <person name="Kyrpides N.C."/>
            <person name="Woyke T."/>
        </authorList>
    </citation>
    <scope>NUCLEOTIDE SEQUENCE</scope>
    <source>
        <strain evidence="1">GVMAG-S-1004661-13</strain>
    </source>
</reference>
<name>A0A6C0ADT2_9ZZZZ</name>
<proteinExistence type="predicted"/>
<dbReference type="EMBL" id="MN740555">
    <property type="protein sequence ID" value="QHS77555.1"/>
    <property type="molecule type" value="Genomic_DNA"/>
</dbReference>
<dbReference type="AlphaFoldDB" id="A0A6C0ADT2"/>
<organism evidence="1">
    <name type="scientific">viral metagenome</name>
    <dbReference type="NCBI Taxonomy" id="1070528"/>
    <lineage>
        <taxon>unclassified sequences</taxon>
        <taxon>metagenomes</taxon>
        <taxon>organismal metagenomes</taxon>
    </lineage>
</organism>
<accession>A0A6C0ADT2</accession>
<evidence type="ECO:0000313" key="1">
    <source>
        <dbReference type="EMBL" id="QHS77555.1"/>
    </source>
</evidence>
<protein>
    <submittedName>
        <fullName evidence="1">Uncharacterized protein</fullName>
    </submittedName>
</protein>
<sequence length="681" mass="79596">MDNIKKINLQTNQKSKLLKFMKKSQFKLNEDKNKIIKALISKDDTSSKQAQYLNGINKKYASKAIIMNNNFNISHKDILKDLKKMRDELIIALEKDKKNHTNNNIDVSILSMNNCYEQLEEWLDIINNLNESKFKNTYSLLTQFGFPAHSIEFEHNNAVQIDPFQTQCLNIEPYTIDTCSLMHANEKGFNLKLFSNEITDGLILFNPATPITSELLMRSKIYEYICSITLCRNLNMYNPNMTYSIHAHSLLQTVNKFFNTNSSCYINLAIKILYSMRKYWGNDLCKESDNVNLFKHWFEDQKTITHADNCNHPVQLLLMLGSFDFKELGINIEEIDFKTPLLNMFNEVLARIIKIKLKNKLKNKLKKLNEKNGLAKCNNDTMETDDPVIKLFFNIKEEDDWLKPIPKQKKKKISKKNINTKTIAINLAKLIFNIKKENCPEPKSGIMEKEPPIETVRSTCSVNHNFAEHLNVYYDYELFDNNIFTFIDNKLLPYMRTFHFGYMIQKFLTSNNLSWNDLILNIEKKGDIPSDLIKYMTINLESIKSIKIIDYLQLKNGDTDNIMKCMFLQALLHHTSKSRKLINEKNVCELNTLHEYIKDLRMSVYLENCAFKNKITNNINLLNAQKADLETFKIMVGKHIHSHNKRNFKTLITAAQNNKEKTEYLLNKSANSVKKYFNENV</sequence>